<dbReference type="Proteomes" id="UP000002258">
    <property type="component" value="Chromosome 8"/>
</dbReference>
<dbReference type="KEGG" id="pic:PICST_85576"/>
<dbReference type="SUPFAM" id="SSF51735">
    <property type="entry name" value="NAD(P)-binding Rossmann-fold domains"/>
    <property type="match status" value="1"/>
</dbReference>
<dbReference type="CDD" id="cd05374">
    <property type="entry name" value="17beta-HSD-like_SDR_c"/>
    <property type="match status" value="1"/>
</dbReference>
<dbReference type="OrthoDB" id="2102561at2759"/>
<accession>A3LZX3</accession>
<evidence type="ECO:0000313" key="4">
    <source>
        <dbReference type="EMBL" id="ABN68615.2"/>
    </source>
</evidence>
<dbReference type="GeneID" id="4840881"/>
<dbReference type="InterPro" id="IPR002347">
    <property type="entry name" value="SDR_fam"/>
</dbReference>
<dbReference type="OMA" id="GGTPDWF"/>
<dbReference type="PROSITE" id="PS00061">
    <property type="entry name" value="ADH_SHORT"/>
    <property type="match status" value="1"/>
</dbReference>
<dbReference type="eggNOG" id="KOG1209">
    <property type="taxonomic scope" value="Eukaryota"/>
</dbReference>
<dbReference type="STRING" id="322104.A3LZX3"/>
<dbReference type="GO" id="GO:0006654">
    <property type="term" value="P:phosphatidic acid biosynthetic process"/>
    <property type="evidence" value="ECO:0007669"/>
    <property type="project" value="TreeGrafter"/>
</dbReference>
<organism evidence="4 5">
    <name type="scientific">Scheffersomyces stipitis (strain ATCC 58785 / CBS 6054 / NBRC 10063 / NRRL Y-11545)</name>
    <name type="common">Yeast</name>
    <name type="synonym">Pichia stipitis</name>
    <dbReference type="NCBI Taxonomy" id="322104"/>
    <lineage>
        <taxon>Eukaryota</taxon>
        <taxon>Fungi</taxon>
        <taxon>Dikarya</taxon>
        <taxon>Ascomycota</taxon>
        <taxon>Saccharomycotina</taxon>
        <taxon>Pichiomycetes</taxon>
        <taxon>Debaryomycetaceae</taxon>
        <taxon>Scheffersomyces</taxon>
    </lineage>
</organism>
<dbReference type="PRINTS" id="PR00081">
    <property type="entry name" value="GDHRDH"/>
</dbReference>
<name>A3LZX3_PICST</name>
<sequence>MSTTTPKRQKVALITGASSGIGYATSIEFAKRGYKVFAGARRLEPMEPLREHGVITFKLDVSSLESVKSAKQFIIEQTGDHYLDVLFNNAGQSCTFPAIDVTDEWFKQCFEVNVFGPMRLTRELSPLLINAKGAIGFTGSVSGVIPFPFSSTYSSTKAAIHQYAATLRIEMKPFGVKVLNFVTGGVNTDISDKRGLPSTSLFSTPDTAAALKERQEMAVRNNPMDPKEYARQVANDFESAVVGGKLHLYRGTMARFLGFYCLGIFPRFLVETVLIRHFKLVKVYAYLKDKYSKSKLE</sequence>
<dbReference type="PANTHER" id="PTHR44169:SF6">
    <property type="entry name" value="NADPH-DEPENDENT 1-ACYLDIHYDROXYACETONE PHOSPHATE REDUCTASE"/>
    <property type="match status" value="1"/>
</dbReference>
<dbReference type="AlphaFoldDB" id="A3LZX3"/>
<dbReference type="GO" id="GO:0019433">
    <property type="term" value="P:triglyceride catabolic process"/>
    <property type="evidence" value="ECO:0007669"/>
    <property type="project" value="TreeGrafter"/>
</dbReference>
<dbReference type="InParanoid" id="A3LZX3"/>
<keyword evidence="2" id="KW-0521">NADP</keyword>
<dbReference type="GO" id="GO:0005811">
    <property type="term" value="C:lipid droplet"/>
    <property type="evidence" value="ECO:0007669"/>
    <property type="project" value="TreeGrafter"/>
</dbReference>
<reference evidence="4 5" key="1">
    <citation type="journal article" date="2007" name="Nat. Biotechnol.">
        <title>Genome sequence of the lignocellulose-bioconverting and xylose-fermenting yeast Pichia stipitis.</title>
        <authorList>
            <person name="Jeffries T.W."/>
            <person name="Grigoriev I.V."/>
            <person name="Grimwood J."/>
            <person name="Laplaza J.M."/>
            <person name="Aerts A."/>
            <person name="Salamov A."/>
            <person name="Schmutz J."/>
            <person name="Lindquist E."/>
            <person name="Dehal P."/>
            <person name="Shapiro H."/>
            <person name="Jin Y.S."/>
            <person name="Passoth V."/>
            <person name="Richardson P.M."/>
        </authorList>
    </citation>
    <scope>NUCLEOTIDE SEQUENCE [LARGE SCALE GENOMIC DNA]</scope>
    <source>
        <strain evidence="5">ATCC 58785 / CBS 6054 / NBRC 10063 / NRRL Y-11545</strain>
    </source>
</reference>
<dbReference type="Gene3D" id="3.40.50.720">
    <property type="entry name" value="NAD(P)-binding Rossmann-like Domain"/>
    <property type="match status" value="1"/>
</dbReference>
<evidence type="ECO:0000256" key="3">
    <source>
        <dbReference type="ARBA" id="ARBA00023002"/>
    </source>
</evidence>
<keyword evidence="5" id="KW-1185">Reference proteome</keyword>
<evidence type="ECO:0000256" key="1">
    <source>
        <dbReference type="ARBA" id="ARBA00006484"/>
    </source>
</evidence>
<gene>
    <name evidence="4" type="primary">AYR2</name>
    <name evidence="4" type="ORF">PICST_85576</name>
</gene>
<dbReference type="PANTHER" id="PTHR44169">
    <property type="entry name" value="NADPH-DEPENDENT 1-ACYLDIHYDROXYACETONE PHOSPHATE REDUCTASE"/>
    <property type="match status" value="1"/>
</dbReference>
<protein>
    <submittedName>
        <fullName evidence="4">1-acyl dihydroxyacetone phosphate reductase</fullName>
    </submittedName>
</protein>
<dbReference type="FunFam" id="3.40.50.720:FF:000261">
    <property type="entry name" value="NADPH-dependent 1-acyldihydroxyacetone phosphate reductase"/>
    <property type="match status" value="1"/>
</dbReference>
<evidence type="ECO:0000256" key="2">
    <source>
        <dbReference type="ARBA" id="ARBA00022857"/>
    </source>
</evidence>
<proteinExistence type="inferred from homology"/>
<dbReference type="GO" id="GO:0000140">
    <property type="term" value="F:acylglycerone-phosphate reductase (NADP+) activity"/>
    <property type="evidence" value="ECO:0007669"/>
    <property type="project" value="TreeGrafter"/>
</dbReference>
<dbReference type="EMBL" id="CP000502">
    <property type="protein sequence ID" value="ABN68615.2"/>
    <property type="molecule type" value="Genomic_DNA"/>
</dbReference>
<dbReference type="RefSeq" id="XP_001386644.2">
    <property type="nucleotide sequence ID" value="XM_001386607.1"/>
</dbReference>
<evidence type="ECO:0000313" key="5">
    <source>
        <dbReference type="Proteomes" id="UP000002258"/>
    </source>
</evidence>
<dbReference type="HOGENOM" id="CLU_010194_2_9_1"/>
<keyword evidence="3" id="KW-0560">Oxidoreductase</keyword>
<dbReference type="GO" id="GO:0004806">
    <property type="term" value="F:triacylglycerol lipase activity"/>
    <property type="evidence" value="ECO:0007669"/>
    <property type="project" value="TreeGrafter"/>
</dbReference>
<dbReference type="FunCoup" id="A3LZX3">
    <property type="interactions" value="262"/>
</dbReference>
<dbReference type="GO" id="GO:0005783">
    <property type="term" value="C:endoplasmic reticulum"/>
    <property type="evidence" value="ECO:0007669"/>
    <property type="project" value="TreeGrafter"/>
</dbReference>
<dbReference type="InterPro" id="IPR020904">
    <property type="entry name" value="Sc_DH/Rdtase_CS"/>
</dbReference>
<dbReference type="InterPro" id="IPR036291">
    <property type="entry name" value="NAD(P)-bd_dom_sf"/>
</dbReference>
<dbReference type="Pfam" id="PF00106">
    <property type="entry name" value="adh_short"/>
    <property type="match status" value="1"/>
</dbReference>
<comment type="similarity">
    <text evidence="1">Belongs to the short-chain dehydrogenases/reductases (SDR) family.</text>
</comment>